<dbReference type="Pfam" id="PF20181">
    <property type="entry name" value="DUF6544"/>
    <property type="match status" value="1"/>
</dbReference>
<comment type="caution">
    <text evidence="1">The sequence shown here is derived from an EMBL/GenBank/DDBJ whole genome shotgun (WGS) entry which is preliminary data.</text>
</comment>
<accession>A0A495X8Q1</accession>
<dbReference type="InterPro" id="IPR046674">
    <property type="entry name" value="DUF6544"/>
</dbReference>
<organism evidence="1 2">
    <name type="scientific">Saccharothrix variisporea</name>
    <dbReference type="NCBI Taxonomy" id="543527"/>
    <lineage>
        <taxon>Bacteria</taxon>
        <taxon>Bacillati</taxon>
        <taxon>Actinomycetota</taxon>
        <taxon>Actinomycetes</taxon>
        <taxon>Pseudonocardiales</taxon>
        <taxon>Pseudonocardiaceae</taxon>
        <taxon>Saccharothrix</taxon>
    </lineage>
</organism>
<proteinExistence type="predicted"/>
<reference evidence="1 2" key="1">
    <citation type="submission" date="2018-10" db="EMBL/GenBank/DDBJ databases">
        <title>Sequencing the genomes of 1000 actinobacteria strains.</title>
        <authorList>
            <person name="Klenk H.-P."/>
        </authorList>
    </citation>
    <scope>NUCLEOTIDE SEQUENCE [LARGE SCALE GENOMIC DNA]</scope>
    <source>
        <strain evidence="1 2">DSM 43911</strain>
    </source>
</reference>
<dbReference type="EMBL" id="RBXR01000001">
    <property type="protein sequence ID" value="RKT69244.1"/>
    <property type="molecule type" value="Genomic_DNA"/>
</dbReference>
<evidence type="ECO:0000313" key="2">
    <source>
        <dbReference type="Proteomes" id="UP000272729"/>
    </source>
</evidence>
<gene>
    <name evidence="1" type="ORF">DFJ66_2442</name>
</gene>
<protein>
    <submittedName>
        <fullName evidence="1">Uncharacterized protein</fullName>
    </submittedName>
</protein>
<name>A0A495X8Q1_9PSEU</name>
<evidence type="ECO:0000313" key="1">
    <source>
        <dbReference type="EMBL" id="RKT69244.1"/>
    </source>
</evidence>
<dbReference type="Proteomes" id="UP000272729">
    <property type="component" value="Unassembled WGS sequence"/>
</dbReference>
<dbReference type="AlphaFoldDB" id="A0A495X8Q1"/>
<keyword evidence="2" id="KW-1185">Reference proteome</keyword>
<sequence length="264" mass="29220">MESHDSAAPRRRSAGWTAEVTTMTRTTPEVTDESVAHLPEAARRYLDFAGVPRRPRDTGFTLRARGWFRRKPTDRWTACRVEQRNTAPEISRDYHLHLALGHVVPVHATDSYDHGHGRLHATALGAITVADAAGPEMDRAELVTYLADAILFAPSTLLDLPVTWTAVADDTFAVTLTDRDVQVTARVTTDHGGAPREVATDDRWADLPGGPVRRRWSIPVDGWVLVAGRVRPRRVCAVWHLPDGPFTYAQFDLADADITYLTAG</sequence>